<name>A0AAD9MFX7_PROWI</name>
<dbReference type="AlphaFoldDB" id="A0AAD9MFX7"/>
<dbReference type="GO" id="GO:0060090">
    <property type="term" value="F:molecular adaptor activity"/>
    <property type="evidence" value="ECO:0007669"/>
    <property type="project" value="TreeGrafter"/>
</dbReference>
<sequence length="886" mass="91497">MEEGWLAAAVAARGPDLLQDCLTYLEARLRPGGAPDAPPGPVLAAFFGVLALHAHALPPAALTLLERVRRAAAESSPALAAALQRQQQQYDARAPPRGADGEPAPAGFGEDVEAEANATFQRVYTGALSVSELVEDLQRMAAGGGDGDALAARRRRLFDCVVHNLFDEYRFLPRYPERELELTAELWGTVIAQGLVTGGALAVALRSVLDALERHPPGSKMHAFGLSAARQTRPLLRQWPEFAARLAAAPGVDAALREAAAIAVREGAESGDSGGGIGGAGNSAVPSTPDGKGATATARGAATPAHASSQPPTQQQAMSTPLRAPRGDSAAASATTPAPSAAPTFASTVNADSLEAAVARDVDYPSPPPAAMDRIHFLVNNLTRTNVTEKLPELRSLVPAELTPWFVTYVTVKRAAQEPNFHDAYVALIDAWGDRALWRSFVRAAIKYSKVILDSTAAAQFSDRALLRHLGSFLGKLTLAKNRPVLQRDLDLREVILSAYETGRLHIAFLYVRYLLEPGAAGRVFRPPNPWFMSVLRLLAEVYRLPGLRSALIFEVELICKTAGVAISDVPSTDLLRHRRPPPADSPDFSPAGAGSSAASAGLATPDRSLFSGGGAGSSFGAGSLRGAATPVARSGVATPTPRSLAPTHTLGGQALAPGALGTPPPPPPPPPPGAYSAASPAPGRARRAAGLARGLVRAVLGRRAAAGAAGRRGAADGAAGAAPGRAQGAGAPRAPGPAPGAAGRRRARGARDPGARGRARARHLLRHGARAGAQGPRGRAGRGARAARGGAVRARPGRVAGAGHGARAAARAPACAPGRGAAARAGRGRAGRAGAGQRGRRVRRDRGRGRRARGGRRRRAHQRRAGRARAAAAAGVAWEATGGWW</sequence>
<evidence type="ECO:0000259" key="2">
    <source>
        <dbReference type="Pfam" id="PF16415"/>
    </source>
</evidence>
<dbReference type="InterPro" id="IPR038535">
    <property type="entry name" value="CNOT1_TTP_bind_sf"/>
</dbReference>
<feature type="compositionally biased region" description="Basic residues" evidence="1">
    <location>
        <begin position="839"/>
        <end position="868"/>
    </location>
</feature>
<dbReference type="PANTHER" id="PTHR13162">
    <property type="entry name" value="CCR4-NOT TRANSCRIPTION COMPLEX"/>
    <property type="match status" value="1"/>
</dbReference>
<feature type="domain" description="CCR4-NOT transcription complex subunit 1 TTP binding" evidence="3">
    <location>
        <begin position="84"/>
        <end position="253"/>
    </location>
</feature>
<dbReference type="InterPro" id="IPR032191">
    <property type="entry name" value="CNOT1_CAF1_bind"/>
</dbReference>
<keyword evidence="5" id="KW-1185">Reference proteome</keyword>
<dbReference type="GO" id="GO:0017148">
    <property type="term" value="P:negative regulation of translation"/>
    <property type="evidence" value="ECO:0007669"/>
    <property type="project" value="InterPro"/>
</dbReference>
<protein>
    <recommendedName>
        <fullName evidence="6">CCR4-NOT transcription complex subunit 1</fullName>
    </recommendedName>
</protein>
<feature type="compositionally biased region" description="Low complexity" evidence="1">
    <location>
        <begin position="586"/>
        <end position="601"/>
    </location>
</feature>
<dbReference type="Gene3D" id="1.25.40.840">
    <property type="entry name" value="CCR4-NOT transcription complex subunit 1 TTP binding domain"/>
    <property type="match status" value="1"/>
</dbReference>
<dbReference type="InterPro" id="IPR032193">
    <property type="entry name" value="CNOT1_TTP_bind"/>
</dbReference>
<dbReference type="GO" id="GO:0030015">
    <property type="term" value="C:CCR4-NOT core complex"/>
    <property type="evidence" value="ECO:0007669"/>
    <property type="project" value="InterPro"/>
</dbReference>
<feature type="region of interest" description="Disordered" evidence="1">
    <location>
        <begin position="707"/>
        <end position="806"/>
    </location>
</feature>
<feature type="compositionally biased region" description="Polar residues" evidence="1">
    <location>
        <begin position="308"/>
        <end position="319"/>
    </location>
</feature>
<dbReference type="Gene3D" id="1.25.40.180">
    <property type="match status" value="1"/>
</dbReference>
<evidence type="ECO:0008006" key="6">
    <source>
        <dbReference type="Google" id="ProtNLM"/>
    </source>
</evidence>
<dbReference type="PANTHER" id="PTHR13162:SF8">
    <property type="entry name" value="CCR4-NOT TRANSCRIPTION COMPLEX SUBUNIT 1"/>
    <property type="match status" value="1"/>
</dbReference>
<dbReference type="EMBL" id="JASFZW010000014">
    <property type="protein sequence ID" value="KAK2075689.1"/>
    <property type="molecule type" value="Genomic_DNA"/>
</dbReference>
<feature type="region of interest" description="Disordered" evidence="1">
    <location>
        <begin position="821"/>
        <end position="870"/>
    </location>
</feature>
<dbReference type="Pfam" id="PF16417">
    <property type="entry name" value="CNOT1_TTP_bind"/>
    <property type="match status" value="1"/>
</dbReference>
<evidence type="ECO:0000256" key="1">
    <source>
        <dbReference type="SAM" id="MobiDB-lite"/>
    </source>
</evidence>
<feature type="region of interest" description="Disordered" evidence="1">
    <location>
        <begin position="633"/>
        <end position="690"/>
    </location>
</feature>
<feature type="compositionally biased region" description="Low complexity" evidence="1">
    <location>
        <begin position="329"/>
        <end position="345"/>
    </location>
</feature>
<dbReference type="InterPro" id="IPR040398">
    <property type="entry name" value="Not1"/>
</dbReference>
<feature type="compositionally biased region" description="Low complexity" evidence="1">
    <location>
        <begin position="651"/>
        <end position="662"/>
    </location>
</feature>
<evidence type="ECO:0000259" key="3">
    <source>
        <dbReference type="Pfam" id="PF16417"/>
    </source>
</evidence>
<gene>
    <name evidence="4" type="ORF">QBZ16_001797</name>
</gene>
<feature type="domain" description="CCR4-NOT transcription complex subunit 1 CAF1-binding" evidence="2">
    <location>
        <begin position="366"/>
        <end position="582"/>
    </location>
</feature>
<feature type="region of interest" description="Disordered" evidence="1">
    <location>
        <begin position="84"/>
        <end position="109"/>
    </location>
</feature>
<feature type="compositionally biased region" description="Low complexity" evidence="1">
    <location>
        <begin position="771"/>
        <end position="806"/>
    </location>
</feature>
<feature type="region of interest" description="Disordered" evidence="1">
    <location>
        <begin position="267"/>
        <end position="345"/>
    </location>
</feature>
<feature type="compositionally biased region" description="Pro residues" evidence="1">
    <location>
        <begin position="663"/>
        <end position="674"/>
    </location>
</feature>
<feature type="compositionally biased region" description="Basic residues" evidence="1">
    <location>
        <begin position="758"/>
        <end position="770"/>
    </location>
</feature>
<dbReference type="Proteomes" id="UP001255856">
    <property type="component" value="Unassembled WGS sequence"/>
</dbReference>
<evidence type="ECO:0000313" key="5">
    <source>
        <dbReference type="Proteomes" id="UP001255856"/>
    </source>
</evidence>
<feature type="compositionally biased region" description="Low complexity" evidence="1">
    <location>
        <begin position="84"/>
        <end position="97"/>
    </location>
</feature>
<accession>A0AAD9MFX7</accession>
<dbReference type="GO" id="GO:0000288">
    <property type="term" value="P:nuclear-transcribed mRNA catabolic process, deadenylation-dependent decay"/>
    <property type="evidence" value="ECO:0007669"/>
    <property type="project" value="TreeGrafter"/>
</dbReference>
<dbReference type="GO" id="GO:0000932">
    <property type="term" value="C:P-body"/>
    <property type="evidence" value="ECO:0007669"/>
    <property type="project" value="TreeGrafter"/>
</dbReference>
<proteinExistence type="predicted"/>
<feature type="region of interest" description="Disordered" evidence="1">
    <location>
        <begin position="574"/>
        <end position="601"/>
    </location>
</feature>
<dbReference type="Pfam" id="PF16415">
    <property type="entry name" value="CNOT1_CAF1_bind"/>
    <property type="match status" value="1"/>
</dbReference>
<feature type="compositionally biased region" description="Low complexity" evidence="1">
    <location>
        <begin position="675"/>
        <end position="690"/>
    </location>
</feature>
<comment type="caution">
    <text evidence="4">The sequence shown here is derived from an EMBL/GenBank/DDBJ whole genome shotgun (WGS) entry which is preliminary data.</text>
</comment>
<feature type="compositionally biased region" description="Low complexity" evidence="1">
    <location>
        <begin position="707"/>
        <end position="734"/>
    </location>
</feature>
<reference evidence="4" key="1">
    <citation type="submission" date="2021-01" db="EMBL/GenBank/DDBJ databases">
        <authorList>
            <person name="Eckstrom K.M.E."/>
        </authorList>
    </citation>
    <scope>NUCLEOTIDE SEQUENCE</scope>
    <source>
        <strain evidence="4">UVCC 0001</strain>
    </source>
</reference>
<evidence type="ECO:0000313" key="4">
    <source>
        <dbReference type="EMBL" id="KAK2075689.1"/>
    </source>
</evidence>
<feature type="compositionally biased region" description="Gly residues" evidence="1">
    <location>
        <begin position="272"/>
        <end position="281"/>
    </location>
</feature>
<organism evidence="4 5">
    <name type="scientific">Prototheca wickerhamii</name>
    <dbReference type="NCBI Taxonomy" id="3111"/>
    <lineage>
        <taxon>Eukaryota</taxon>
        <taxon>Viridiplantae</taxon>
        <taxon>Chlorophyta</taxon>
        <taxon>core chlorophytes</taxon>
        <taxon>Trebouxiophyceae</taxon>
        <taxon>Chlorellales</taxon>
        <taxon>Chlorellaceae</taxon>
        <taxon>Prototheca</taxon>
    </lineage>
</organism>
<feature type="compositionally biased region" description="Low complexity" evidence="1">
    <location>
        <begin position="291"/>
        <end position="307"/>
    </location>
</feature>